<proteinExistence type="predicted"/>
<organism evidence="1 2">
    <name type="scientific">Bacillus thuringiensis</name>
    <dbReference type="NCBI Taxonomy" id="1428"/>
    <lineage>
        <taxon>Bacteria</taxon>
        <taxon>Bacillati</taxon>
        <taxon>Bacillota</taxon>
        <taxon>Bacilli</taxon>
        <taxon>Bacillales</taxon>
        <taxon>Bacillaceae</taxon>
        <taxon>Bacillus</taxon>
        <taxon>Bacillus cereus group</taxon>
    </lineage>
</organism>
<dbReference type="AlphaFoldDB" id="A0A4R4BKE7"/>
<dbReference type="Proteomes" id="UP000295285">
    <property type="component" value="Unassembled WGS sequence"/>
</dbReference>
<evidence type="ECO:0000313" key="2">
    <source>
        <dbReference type="Proteomes" id="UP000295285"/>
    </source>
</evidence>
<dbReference type="EMBL" id="SMDG01000001">
    <property type="protein sequence ID" value="TCW59737.1"/>
    <property type="molecule type" value="Genomic_DNA"/>
</dbReference>
<dbReference type="RefSeq" id="WP_131931383.1">
    <property type="nucleotide sequence ID" value="NZ_SMDF01000001.1"/>
</dbReference>
<comment type="caution">
    <text evidence="1">The sequence shown here is derived from an EMBL/GenBank/DDBJ whole genome shotgun (WGS) entry which is preliminary data.</text>
</comment>
<accession>A0A4R4BKE7</accession>
<protein>
    <submittedName>
        <fullName evidence="1">Uncharacterized protein</fullName>
    </submittedName>
</protein>
<reference evidence="1 2" key="1">
    <citation type="submission" date="2019-03" db="EMBL/GenBank/DDBJ databases">
        <title>Above-ground endophytic microbial communities from plants in different locations in the United States.</title>
        <authorList>
            <person name="Frank C."/>
        </authorList>
    </citation>
    <scope>NUCLEOTIDE SEQUENCE [LARGE SCALE GENOMIC DNA]</scope>
    <source>
        <strain evidence="1 2">LP_2_YM</strain>
    </source>
</reference>
<sequence>MTNLQKKKLQIELNPKKDERLYNMIVKLEEEGEGEKGYVNDQVKKRLEMYQVLSEVAGEDDPIEIVKKLLINVRTNGVQIEETAVDEPTDEVANNAMDLIDGLNNWNNMN</sequence>
<evidence type="ECO:0000313" key="1">
    <source>
        <dbReference type="EMBL" id="TCW59737.1"/>
    </source>
</evidence>
<gene>
    <name evidence="1" type="ORF">EC910_101367</name>
</gene>
<name>A0A4R4BKE7_BACTU</name>